<keyword evidence="1" id="KW-0820">tRNA-binding</keyword>
<gene>
    <name evidence="4" type="ORF">A2W41_00295</name>
</gene>
<evidence type="ECO:0000256" key="3">
    <source>
        <dbReference type="ARBA" id="ARBA00022884"/>
    </source>
</evidence>
<dbReference type="EMBL" id="MHNI01000011">
    <property type="protein sequence ID" value="OGZ43121.1"/>
    <property type="molecule type" value="Genomic_DNA"/>
</dbReference>
<dbReference type="PANTHER" id="PTHR17224:SF1">
    <property type="entry name" value="PEPTIDYL-TRNA HYDROLASE"/>
    <property type="match status" value="1"/>
</dbReference>
<evidence type="ECO:0000313" key="5">
    <source>
        <dbReference type="Proteomes" id="UP000176700"/>
    </source>
</evidence>
<dbReference type="GO" id="GO:0000049">
    <property type="term" value="F:tRNA binding"/>
    <property type="evidence" value="ECO:0007669"/>
    <property type="project" value="UniProtKB-KW"/>
</dbReference>
<keyword evidence="3" id="KW-0694">RNA-binding</keyword>
<accession>A0A1G2FZX4</accession>
<dbReference type="SUPFAM" id="SSF53178">
    <property type="entry name" value="Peptidyl-tRNA hydrolase-like"/>
    <property type="match status" value="1"/>
</dbReference>
<evidence type="ECO:0000256" key="2">
    <source>
        <dbReference type="ARBA" id="ARBA00022801"/>
    </source>
</evidence>
<dbReference type="InterPro" id="IPR036416">
    <property type="entry name" value="Pept_tRNA_hydro_sf"/>
</dbReference>
<dbReference type="NCBIfam" id="TIGR00447">
    <property type="entry name" value="pth"/>
    <property type="match status" value="1"/>
</dbReference>
<name>A0A1G2FZX4_9BACT</name>
<dbReference type="PANTHER" id="PTHR17224">
    <property type="entry name" value="PEPTIDYL-TRNA HYDROLASE"/>
    <property type="match status" value="1"/>
</dbReference>
<evidence type="ECO:0000313" key="4">
    <source>
        <dbReference type="EMBL" id="OGZ43121.1"/>
    </source>
</evidence>
<dbReference type="GO" id="GO:0004045">
    <property type="term" value="F:peptidyl-tRNA hydrolase activity"/>
    <property type="evidence" value="ECO:0007669"/>
    <property type="project" value="InterPro"/>
</dbReference>
<dbReference type="AlphaFoldDB" id="A0A1G2FZX4"/>
<dbReference type="Pfam" id="PF01195">
    <property type="entry name" value="Pept_tRNA_hydro"/>
    <property type="match status" value="1"/>
</dbReference>
<dbReference type="Gene3D" id="3.40.50.1470">
    <property type="entry name" value="Peptidyl-tRNA hydrolase"/>
    <property type="match status" value="1"/>
</dbReference>
<keyword evidence="2" id="KW-0378">Hydrolase</keyword>
<reference evidence="4 5" key="1">
    <citation type="journal article" date="2016" name="Nat. Commun.">
        <title>Thousands of microbial genomes shed light on interconnected biogeochemical processes in an aquifer system.</title>
        <authorList>
            <person name="Anantharaman K."/>
            <person name="Brown C.T."/>
            <person name="Hug L.A."/>
            <person name="Sharon I."/>
            <person name="Castelle C.J."/>
            <person name="Probst A.J."/>
            <person name="Thomas B.C."/>
            <person name="Singh A."/>
            <person name="Wilkins M.J."/>
            <person name="Karaoz U."/>
            <person name="Brodie E.L."/>
            <person name="Williams K.H."/>
            <person name="Hubbard S.S."/>
            <person name="Banfield J.F."/>
        </authorList>
    </citation>
    <scope>NUCLEOTIDE SEQUENCE [LARGE SCALE GENOMIC DNA]</scope>
</reference>
<evidence type="ECO:0008006" key="6">
    <source>
        <dbReference type="Google" id="ProtNLM"/>
    </source>
</evidence>
<dbReference type="InterPro" id="IPR001328">
    <property type="entry name" value="Pept_tRNA_hydro"/>
</dbReference>
<dbReference type="Proteomes" id="UP000176700">
    <property type="component" value="Unassembled WGS sequence"/>
</dbReference>
<proteinExistence type="predicted"/>
<sequence length="183" mass="20428">MKTIIGLGNPQEKYGNTRHNAGRNAAFTFAKKEKLKNWEESSDGLSLMLKGVIGKTSIILVLPQTFMNKSGTAIKALNIKPAEALLVHDDADLPLGRIKFSFGKRAAGHKGVESALRAFKTRDVWRLRIGVQKKKRIPAEKLVLMKLSSKEQKELEQVFLKTHKAILSFLQEGPEKAMSKFNT</sequence>
<evidence type="ECO:0000256" key="1">
    <source>
        <dbReference type="ARBA" id="ARBA00022555"/>
    </source>
</evidence>
<protein>
    <recommendedName>
        <fullName evidence="6">Aminoacyl-tRNA hydrolase</fullName>
    </recommendedName>
</protein>
<comment type="caution">
    <text evidence="4">The sequence shown here is derived from an EMBL/GenBank/DDBJ whole genome shotgun (WGS) entry which is preliminary data.</text>
</comment>
<organism evidence="4 5">
    <name type="scientific">Candidatus Ryanbacteria bacterium RIFCSPHIGHO2_01_45_13</name>
    <dbReference type="NCBI Taxonomy" id="1802112"/>
    <lineage>
        <taxon>Bacteria</taxon>
        <taxon>Candidatus Ryaniibacteriota</taxon>
    </lineage>
</organism>